<dbReference type="Pfam" id="PF01381">
    <property type="entry name" value="HTH_3"/>
    <property type="match status" value="1"/>
</dbReference>
<sequence length="420" mass="49916">MNANILQIHKQINKRKEQKLYEIKPVGSAIKFKRKEMNMTLEEGAEGICSVSYLSKLENNLIHPGIQFIDLLMDRFNLTDTFNNDYNLYVSHIDLIIDSMISVTDSLDNIILEYGTRKDYQAFLIRLGVYTINMEFEKAGLQYNELRTSIPNLNDNELSLLLICLSEMLYHQNQYSDAYKVLLCAPPAAKIDSRLVLLLMKNRLLNAFRMHKVADILSLYSEYVNQLIDYQYYHFLQDIKNKYVLFQSIYQEPYEIKRKLSKMKQISKYDKSYTLAQAHFNHQQYDEVIKYTTQHYKKCSRFLILHLISLDYLSQENQINQVLEETNQMTNLCQTVKLIITHLRHKYSRDKTKLLNYLRREILGIKALTDDYQVLDYLMFDTQHLFSEYQHYKEAVQVTKKFLPKLKMLKRTEQGRNSED</sequence>
<accession>A0AAW6U451</accession>
<dbReference type="EMBL" id="JASCXW010000008">
    <property type="protein sequence ID" value="MDI6452687.1"/>
    <property type="molecule type" value="Genomic_DNA"/>
</dbReference>
<dbReference type="SUPFAM" id="SSF47413">
    <property type="entry name" value="lambda repressor-like DNA-binding domains"/>
    <property type="match status" value="1"/>
</dbReference>
<dbReference type="Gene3D" id="1.25.40.10">
    <property type="entry name" value="Tetratricopeptide repeat domain"/>
    <property type="match status" value="1"/>
</dbReference>
<name>A0AAW6U451_9MOLU</name>
<dbReference type="InterPro" id="IPR011990">
    <property type="entry name" value="TPR-like_helical_dom_sf"/>
</dbReference>
<gene>
    <name evidence="2" type="ORF">QJ521_03825</name>
</gene>
<proteinExistence type="predicted"/>
<dbReference type="RefSeq" id="WP_282839104.1">
    <property type="nucleotide sequence ID" value="NZ_JASCXW010000008.1"/>
</dbReference>
<dbReference type="PROSITE" id="PS50943">
    <property type="entry name" value="HTH_CROC1"/>
    <property type="match status" value="1"/>
</dbReference>
<dbReference type="CDD" id="cd00093">
    <property type="entry name" value="HTH_XRE"/>
    <property type="match status" value="1"/>
</dbReference>
<dbReference type="InterPro" id="IPR010982">
    <property type="entry name" value="Lambda_DNA-bd_dom_sf"/>
</dbReference>
<protein>
    <submittedName>
        <fullName evidence="2">Helix-turn-helix transcriptional regulator</fullName>
    </submittedName>
</protein>
<reference evidence="2" key="1">
    <citation type="submission" date="2023-05" db="EMBL/GenBank/DDBJ databases">
        <title>Mariniplasma microaerophilum sp. nov., a novel anaerobic mollicute isolated from terrestrial mud volcano, Taman Peninsula, Russia.</title>
        <authorList>
            <person name="Khomyakova M.A."/>
            <person name="Merkel A.Y."/>
            <person name="Slobodkin A.I."/>
        </authorList>
    </citation>
    <scope>NUCLEOTIDE SEQUENCE</scope>
    <source>
        <strain evidence="2">M4Ah</strain>
    </source>
</reference>
<organism evidence="2 3">
    <name type="scientific">Peloplasma aerotolerans</name>
    <dbReference type="NCBI Taxonomy" id="3044389"/>
    <lineage>
        <taxon>Bacteria</taxon>
        <taxon>Bacillati</taxon>
        <taxon>Mycoplasmatota</taxon>
        <taxon>Mollicutes</taxon>
        <taxon>Acholeplasmatales</taxon>
        <taxon>Acholeplasmataceae</taxon>
        <taxon>Peloplasma</taxon>
    </lineage>
</organism>
<dbReference type="InterPro" id="IPR001387">
    <property type="entry name" value="Cro/C1-type_HTH"/>
</dbReference>
<dbReference type="SMART" id="SM00530">
    <property type="entry name" value="HTH_XRE"/>
    <property type="match status" value="1"/>
</dbReference>
<evidence type="ECO:0000313" key="3">
    <source>
        <dbReference type="Proteomes" id="UP001431532"/>
    </source>
</evidence>
<keyword evidence="3" id="KW-1185">Reference proteome</keyword>
<evidence type="ECO:0000313" key="2">
    <source>
        <dbReference type="EMBL" id="MDI6452687.1"/>
    </source>
</evidence>
<evidence type="ECO:0000259" key="1">
    <source>
        <dbReference type="PROSITE" id="PS50943"/>
    </source>
</evidence>
<dbReference type="GO" id="GO:0003677">
    <property type="term" value="F:DNA binding"/>
    <property type="evidence" value="ECO:0007669"/>
    <property type="project" value="InterPro"/>
</dbReference>
<comment type="caution">
    <text evidence="2">The sequence shown here is derived from an EMBL/GenBank/DDBJ whole genome shotgun (WGS) entry which is preliminary data.</text>
</comment>
<dbReference type="Proteomes" id="UP001431532">
    <property type="component" value="Unassembled WGS sequence"/>
</dbReference>
<dbReference type="AlphaFoldDB" id="A0AAW6U451"/>
<feature type="domain" description="HTH cro/C1-type" evidence="1">
    <location>
        <begin position="30"/>
        <end position="82"/>
    </location>
</feature>